<dbReference type="AlphaFoldDB" id="A0A9N9BA56"/>
<keyword evidence="3" id="KW-1185">Reference proteome</keyword>
<name>A0A9N9BA56_9GLOM</name>
<gene>
    <name evidence="2" type="ORF">FCALED_LOCUS6443</name>
</gene>
<dbReference type="EMBL" id="CAJVPQ010001540">
    <property type="protein sequence ID" value="CAG8557774.1"/>
    <property type="molecule type" value="Genomic_DNA"/>
</dbReference>
<organism evidence="2 3">
    <name type="scientific">Funneliformis caledonium</name>
    <dbReference type="NCBI Taxonomy" id="1117310"/>
    <lineage>
        <taxon>Eukaryota</taxon>
        <taxon>Fungi</taxon>
        <taxon>Fungi incertae sedis</taxon>
        <taxon>Mucoromycota</taxon>
        <taxon>Glomeromycotina</taxon>
        <taxon>Glomeromycetes</taxon>
        <taxon>Glomerales</taxon>
        <taxon>Glomeraceae</taxon>
        <taxon>Funneliformis</taxon>
    </lineage>
</organism>
<dbReference type="Proteomes" id="UP000789570">
    <property type="component" value="Unassembled WGS sequence"/>
</dbReference>
<dbReference type="OrthoDB" id="2335155at2759"/>
<evidence type="ECO:0000313" key="2">
    <source>
        <dbReference type="EMBL" id="CAG8557774.1"/>
    </source>
</evidence>
<evidence type="ECO:0000313" key="3">
    <source>
        <dbReference type="Proteomes" id="UP000789570"/>
    </source>
</evidence>
<comment type="caution">
    <text evidence="2">The sequence shown here is derived from an EMBL/GenBank/DDBJ whole genome shotgun (WGS) entry which is preliminary data.</text>
</comment>
<reference evidence="2" key="1">
    <citation type="submission" date="2021-06" db="EMBL/GenBank/DDBJ databases">
        <authorList>
            <person name="Kallberg Y."/>
            <person name="Tangrot J."/>
            <person name="Rosling A."/>
        </authorList>
    </citation>
    <scope>NUCLEOTIDE SEQUENCE</scope>
    <source>
        <strain evidence="2">UK204</strain>
    </source>
</reference>
<sequence>MSLHILPDVNLPPSLEESENKSNSIFGKCLECGKERIRSWIDAIDSPDPSKLSEQFELSEENIISSFHTEMIHPEAFYTSRILYFSELYKLYNDQLL</sequence>
<evidence type="ECO:0000256" key="1">
    <source>
        <dbReference type="SAM" id="MobiDB-lite"/>
    </source>
</evidence>
<accession>A0A9N9BA56</accession>
<proteinExistence type="predicted"/>
<feature type="region of interest" description="Disordered" evidence="1">
    <location>
        <begin position="1"/>
        <end position="21"/>
    </location>
</feature>
<protein>
    <submittedName>
        <fullName evidence="2">3651_t:CDS:1</fullName>
    </submittedName>
</protein>